<feature type="transmembrane region" description="Helical" evidence="1">
    <location>
        <begin position="130"/>
        <end position="150"/>
    </location>
</feature>
<reference evidence="2" key="1">
    <citation type="submission" date="2017-05" db="UniProtKB">
        <authorList>
            <consortium name="EnsemblMetazoa"/>
        </authorList>
    </citation>
    <scope>IDENTIFICATION</scope>
</reference>
<feature type="transmembrane region" description="Helical" evidence="1">
    <location>
        <begin position="175"/>
        <end position="203"/>
    </location>
</feature>
<keyword evidence="1" id="KW-0812">Transmembrane</keyword>
<evidence type="ECO:0008006" key="3">
    <source>
        <dbReference type="Google" id="ProtNLM"/>
    </source>
</evidence>
<accession>A0A1X7SYE6</accession>
<name>A0A1X7SYE6_AMPQE</name>
<sequence>MDTLDNNSSNSTTSTCDGLPTIDNTIIIIEEVFGGLGVMGCMVALVFAIVSRFYKDIVQRLILYKLIAMSFYSLSQFMLSRYANSITYKAMTVVIPHTFYCVNLVLTFWLTIVLHLCIVHLKELKNFKKLELTAIITSFLPFAIAAYTPFASLDTCTQSVYIIFTKKASGKNHDYAFIIGYSIVGILYLIISILVVFIFIVTIRRSRIHHRRQDDNEAESLLVNNKWKILSKQLLPLVVYPIVNTVMEMVFFPLSVLYFRGSTFKGVRSYSLITSSGLITGIIVIIHLCIVKCKKKQRERKRKRKNDESPESFCVVSNNHDDVFTRETVASSNAHTTYQYARTSSWPTDDQLSTLPIN</sequence>
<feature type="transmembrane region" description="Helical" evidence="1">
    <location>
        <begin position="94"/>
        <end position="118"/>
    </location>
</feature>
<dbReference type="InParanoid" id="A0A1X7SYE6"/>
<evidence type="ECO:0000256" key="1">
    <source>
        <dbReference type="SAM" id="Phobius"/>
    </source>
</evidence>
<feature type="transmembrane region" description="Helical" evidence="1">
    <location>
        <begin position="270"/>
        <end position="291"/>
    </location>
</feature>
<feature type="transmembrane region" description="Helical" evidence="1">
    <location>
        <begin position="234"/>
        <end position="258"/>
    </location>
</feature>
<feature type="transmembrane region" description="Helical" evidence="1">
    <location>
        <begin position="32"/>
        <end position="50"/>
    </location>
</feature>
<evidence type="ECO:0000313" key="2">
    <source>
        <dbReference type="EnsemblMetazoa" id="Aqu2.1.07199_001"/>
    </source>
</evidence>
<feature type="transmembrane region" description="Helical" evidence="1">
    <location>
        <begin position="62"/>
        <end position="82"/>
    </location>
</feature>
<proteinExistence type="predicted"/>
<dbReference type="EnsemblMetazoa" id="Aqu2.1.07199_001">
    <property type="protein sequence ID" value="Aqu2.1.07199_001"/>
    <property type="gene ID" value="Aqu2.1.07199"/>
</dbReference>
<organism evidence="2">
    <name type="scientific">Amphimedon queenslandica</name>
    <name type="common">Sponge</name>
    <dbReference type="NCBI Taxonomy" id="400682"/>
    <lineage>
        <taxon>Eukaryota</taxon>
        <taxon>Metazoa</taxon>
        <taxon>Porifera</taxon>
        <taxon>Demospongiae</taxon>
        <taxon>Heteroscleromorpha</taxon>
        <taxon>Haplosclerida</taxon>
        <taxon>Niphatidae</taxon>
        <taxon>Amphimedon</taxon>
    </lineage>
</organism>
<keyword evidence="1" id="KW-0472">Membrane</keyword>
<dbReference type="AlphaFoldDB" id="A0A1X7SYE6"/>
<keyword evidence="1" id="KW-1133">Transmembrane helix</keyword>
<protein>
    <recommendedName>
        <fullName evidence="3">G-protein coupled receptors family 1 profile domain-containing protein</fullName>
    </recommendedName>
</protein>